<evidence type="ECO:0000259" key="2">
    <source>
        <dbReference type="Pfam" id="PF02371"/>
    </source>
</evidence>
<evidence type="ECO:0000259" key="1">
    <source>
        <dbReference type="Pfam" id="PF01548"/>
    </source>
</evidence>
<dbReference type="EMBL" id="VIRM01000138">
    <property type="protein sequence ID" value="TQS04425.1"/>
    <property type="molecule type" value="Genomic_DNA"/>
</dbReference>
<evidence type="ECO:0000313" key="6">
    <source>
        <dbReference type="EMBL" id="WUP73888.1"/>
    </source>
</evidence>
<dbReference type="InterPro" id="IPR002525">
    <property type="entry name" value="Transp_IS110-like_N"/>
</dbReference>
<evidence type="ECO:0000313" key="10">
    <source>
        <dbReference type="Proteomes" id="UP001432011"/>
    </source>
</evidence>
<dbReference type="EMBL" id="CP108085">
    <property type="protein sequence ID" value="WUP74376.1"/>
    <property type="molecule type" value="Genomic_DNA"/>
</dbReference>
<dbReference type="GO" id="GO:0004803">
    <property type="term" value="F:transposase activity"/>
    <property type="evidence" value="ECO:0007669"/>
    <property type="project" value="InterPro"/>
</dbReference>
<dbReference type="InterPro" id="IPR003346">
    <property type="entry name" value="Transposase_20"/>
</dbReference>
<dbReference type="EMBL" id="CP108085">
    <property type="protein sequence ID" value="WUP73888.1"/>
    <property type="molecule type" value="Genomic_DNA"/>
</dbReference>
<dbReference type="EMBL" id="CP108085">
    <property type="protein sequence ID" value="WUP73098.1"/>
    <property type="molecule type" value="Genomic_DNA"/>
</dbReference>
<dbReference type="EMBL" id="CP108085">
    <property type="protein sequence ID" value="WUP77434.1"/>
    <property type="molecule type" value="Genomic_DNA"/>
</dbReference>
<evidence type="ECO:0000313" key="5">
    <source>
        <dbReference type="EMBL" id="WUP73098.1"/>
    </source>
</evidence>
<dbReference type="Proteomes" id="UP000316541">
    <property type="component" value="Unassembled WGS sequence"/>
</dbReference>
<proteinExistence type="predicted"/>
<gene>
    <name evidence="3" type="ORF">FLX08_39845</name>
    <name evidence="8" type="ORF">OG913_10600</name>
    <name evidence="4" type="ORF">OG913_19930</name>
    <name evidence="5" type="ORF">OG913_27270</name>
    <name evidence="6" type="ORF">OG913_31585</name>
    <name evidence="7" type="ORF">OG913_34235</name>
</gene>
<dbReference type="InterPro" id="IPR047650">
    <property type="entry name" value="Transpos_IS110"/>
</dbReference>
<dbReference type="EMBL" id="CP108085">
    <property type="protein sequence ID" value="WUP71721.1"/>
    <property type="molecule type" value="Genomic_DNA"/>
</dbReference>
<dbReference type="RefSeq" id="WP_142625424.1">
    <property type="nucleotide sequence ID" value="NZ_CP108085.1"/>
</dbReference>
<dbReference type="PANTHER" id="PTHR33055">
    <property type="entry name" value="TRANSPOSASE FOR INSERTION SEQUENCE ELEMENT IS1111A"/>
    <property type="match status" value="1"/>
</dbReference>
<evidence type="ECO:0000313" key="4">
    <source>
        <dbReference type="EMBL" id="WUP71721.1"/>
    </source>
</evidence>
<accession>A0A544XIU9</accession>
<evidence type="ECO:0000313" key="3">
    <source>
        <dbReference type="EMBL" id="TQS04425.1"/>
    </source>
</evidence>
<dbReference type="Proteomes" id="UP001432011">
    <property type="component" value="Chromosome"/>
</dbReference>
<dbReference type="NCBIfam" id="NF033542">
    <property type="entry name" value="transpos_IS110"/>
    <property type="match status" value="1"/>
</dbReference>
<organism evidence="3 9">
    <name type="scientific">Microbispora hainanensis</name>
    <dbReference type="NCBI Taxonomy" id="568844"/>
    <lineage>
        <taxon>Bacteria</taxon>
        <taxon>Bacillati</taxon>
        <taxon>Actinomycetota</taxon>
        <taxon>Actinomycetes</taxon>
        <taxon>Streptosporangiales</taxon>
        <taxon>Streptosporangiaceae</taxon>
        <taxon>Microbispora</taxon>
    </lineage>
</organism>
<feature type="domain" description="Transposase IS110-like N-terminal" evidence="1">
    <location>
        <begin position="5"/>
        <end position="164"/>
    </location>
</feature>
<feature type="domain" description="Transposase IS116/IS110/IS902 C-terminal" evidence="2">
    <location>
        <begin position="273"/>
        <end position="356"/>
    </location>
</feature>
<dbReference type="GO" id="GO:0006313">
    <property type="term" value="P:DNA transposition"/>
    <property type="evidence" value="ECO:0007669"/>
    <property type="project" value="InterPro"/>
</dbReference>
<dbReference type="GO" id="GO:0003677">
    <property type="term" value="F:DNA binding"/>
    <property type="evidence" value="ECO:0007669"/>
    <property type="project" value="InterPro"/>
</dbReference>
<protein>
    <submittedName>
        <fullName evidence="3">IS110 family transposase</fullName>
    </submittedName>
</protein>
<name>A0A544XIU9_9ACTN</name>
<keyword evidence="10" id="KW-1185">Reference proteome</keyword>
<dbReference type="Pfam" id="PF02371">
    <property type="entry name" value="Transposase_20"/>
    <property type="match status" value="1"/>
</dbReference>
<dbReference type="Pfam" id="PF01548">
    <property type="entry name" value="DEDD_Tnp_IS110"/>
    <property type="match status" value="1"/>
</dbReference>
<evidence type="ECO:0000313" key="9">
    <source>
        <dbReference type="Proteomes" id="UP000316541"/>
    </source>
</evidence>
<evidence type="ECO:0000313" key="8">
    <source>
        <dbReference type="EMBL" id="WUP77434.1"/>
    </source>
</evidence>
<reference evidence="4" key="2">
    <citation type="submission" date="2022-10" db="EMBL/GenBank/DDBJ databases">
        <title>The complete genomes of actinobacterial strains from the NBC collection.</title>
        <authorList>
            <person name="Joergensen T.S."/>
            <person name="Alvarez Arevalo M."/>
            <person name="Sterndorff E.B."/>
            <person name="Faurdal D."/>
            <person name="Vuksanovic O."/>
            <person name="Mourched A.-S."/>
            <person name="Charusanti P."/>
            <person name="Shaw S."/>
            <person name="Blin K."/>
            <person name="Weber T."/>
        </authorList>
    </citation>
    <scope>NUCLEOTIDE SEQUENCE</scope>
    <source>
        <strain evidence="4">NBC_00254</strain>
    </source>
</reference>
<evidence type="ECO:0000313" key="7">
    <source>
        <dbReference type="EMBL" id="WUP74376.1"/>
    </source>
</evidence>
<dbReference type="PANTHER" id="PTHR33055:SF3">
    <property type="entry name" value="PUTATIVE TRANSPOSASE FOR IS117-RELATED"/>
    <property type="match status" value="1"/>
</dbReference>
<dbReference type="AlphaFoldDB" id="A0A544XIU9"/>
<reference evidence="3 9" key="1">
    <citation type="submission" date="2019-07" db="EMBL/GenBank/DDBJ databases">
        <title>Microbispora hainanensis DSM 45428.</title>
        <authorList>
            <person name="Thawai C."/>
        </authorList>
    </citation>
    <scope>NUCLEOTIDE SEQUENCE [LARGE SCALE GENOMIC DNA]</scope>
    <source>
        <strain evidence="3 9">DSM 45428</strain>
    </source>
</reference>
<sequence length="401" mass="43134">MAVAVGIDVSKEFHWAEIKVAETGKVLLSRRFDNAPGAIGELIEHITVAQAEHGPATVGIDVLGGIAGLLEAMLLHAGLAVVHVPGMAVNRARRATVGGERKSDPKDARVIADQVRMRDDLRPVQPGRELDAELRLLVGRRAELVTDATRRAARLRDLLTSIHPGLERVVDVTGKLGLHLLTRFVTPAEIRDAGLEDVLAHLRQVRHVKASMVRALAEAAIDAAAAQHIAVPGQTVAADIIRDLAAEALAGRERLAQLDARIQEVLARHPDAALILSLPGMGATLTAEFLAETGGIARFASPDQLASAAGLAPVLKQSGKVRYLQRATAGNKALKRVFYQSAFIAISCDPASRAFYDRKRAAGKRHHQALIALARRRVNVLHAILRHRRPYDPSHVRAAVA</sequence>